<sequence>MQNAGLGDNRSLLLASDHRSANRDDSSLATPSPSQPHLLLKETWTLNPNEIAIFNPTINNDVETFCRRIKHVADSRGQLAVCEVLQLCLRSYALDWYVNLDDVVLAQLRVSTEAWINQLRCRFGMSLTEAFSALVRSRYDITSDYDVYHEQKIRLARIAGITAPALVVQHLFEGQTCEKPRSALSMKPSGFQQCAAQADNQNGTIADKKATGQRALLIGHFVLPPALTDFALRRTRMLVAQSTRSVPQPLWTFIMMTLPSSTRTISPNSKPSISRAYKPVSPSSDLYRLAFIYTMLSTIRLHAH</sequence>
<evidence type="ECO:0000313" key="1">
    <source>
        <dbReference type="EMBL" id="KIS69903.1"/>
    </source>
</evidence>
<dbReference type="KEGG" id="uma:UMAG_10151"/>
<dbReference type="InParanoid" id="A0A0D1CTT9"/>
<name>A0A0D1CTT9_MYCMD</name>
<dbReference type="EMBL" id="CM003144">
    <property type="protein sequence ID" value="KIS69903.1"/>
    <property type="molecule type" value="Genomic_DNA"/>
</dbReference>
<dbReference type="VEuPathDB" id="FungiDB:UMAG_10151"/>
<dbReference type="AlphaFoldDB" id="A0A0D1CTT9"/>
<evidence type="ECO:0000313" key="2">
    <source>
        <dbReference type="Proteomes" id="UP000000561"/>
    </source>
</evidence>
<dbReference type="GeneID" id="23566216"/>
<proteinExistence type="predicted"/>
<dbReference type="OrthoDB" id="2558123at2759"/>
<keyword evidence="2" id="KW-1185">Reference proteome</keyword>
<dbReference type="Proteomes" id="UP000000561">
    <property type="component" value="Chromosome 5"/>
</dbReference>
<dbReference type="eggNOG" id="ENOG502SW38">
    <property type="taxonomic scope" value="Eukaryota"/>
</dbReference>
<dbReference type="RefSeq" id="XP_011388832.1">
    <property type="nucleotide sequence ID" value="XM_011390530.1"/>
</dbReference>
<protein>
    <submittedName>
        <fullName evidence="1">Uncharacterized protein</fullName>
    </submittedName>
</protein>
<gene>
    <name evidence="1" type="ORF">UMAG_10151</name>
</gene>
<reference evidence="1 2" key="1">
    <citation type="journal article" date="2006" name="Nature">
        <title>Insights from the genome of the biotrophic fungal plant pathogen Ustilago maydis.</title>
        <authorList>
            <person name="Kamper J."/>
            <person name="Kahmann R."/>
            <person name="Bolker M."/>
            <person name="Ma L.J."/>
            <person name="Brefort T."/>
            <person name="Saville B.J."/>
            <person name="Banuett F."/>
            <person name="Kronstad J.W."/>
            <person name="Gold S.E."/>
            <person name="Muller O."/>
            <person name="Perlin M.H."/>
            <person name="Wosten H.A."/>
            <person name="de Vries R."/>
            <person name="Ruiz-Herrera J."/>
            <person name="Reynaga-Pena C.G."/>
            <person name="Snetselaar K."/>
            <person name="McCann M."/>
            <person name="Perez-Martin J."/>
            <person name="Feldbrugge M."/>
            <person name="Basse C.W."/>
            <person name="Steinberg G."/>
            <person name="Ibeas J.I."/>
            <person name="Holloman W."/>
            <person name="Guzman P."/>
            <person name="Farman M."/>
            <person name="Stajich J.E."/>
            <person name="Sentandreu R."/>
            <person name="Gonzalez-Prieto J.M."/>
            <person name="Kennell J.C."/>
            <person name="Molina L."/>
            <person name="Schirawski J."/>
            <person name="Mendoza-Mendoza A."/>
            <person name="Greilinger D."/>
            <person name="Munch K."/>
            <person name="Rossel N."/>
            <person name="Scherer M."/>
            <person name="Vranes M."/>
            <person name="Ladendorf O."/>
            <person name="Vincon V."/>
            <person name="Fuchs U."/>
            <person name="Sandrock B."/>
            <person name="Meng S."/>
            <person name="Ho E.C."/>
            <person name="Cahill M.J."/>
            <person name="Boyce K.J."/>
            <person name="Klose J."/>
            <person name="Klosterman S.J."/>
            <person name="Deelstra H.J."/>
            <person name="Ortiz-Castellanos L."/>
            <person name="Li W."/>
            <person name="Sanchez-Alonso P."/>
            <person name="Schreier P.H."/>
            <person name="Hauser-Hahn I."/>
            <person name="Vaupel M."/>
            <person name="Koopmann E."/>
            <person name="Friedrich G."/>
            <person name="Voss H."/>
            <person name="Schluter T."/>
            <person name="Margolis J."/>
            <person name="Platt D."/>
            <person name="Swimmer C."/>
            <person name="Gnirke A."/>
            <person name="Chen F."/>
            <person name="Vysotskaia V."/>
            <person name="Mannhaupt G."/>
            <person name="Guldener U."/>
            <person name="Munsterkotter M."/>
            <person name="Haase D."/>
            <person name="Oesterheld M."/>
            <person name="Mewes H.W."/>
            <person name="Mauceli E.W."/>
            <person name="DeCaprio D."/>
            <person name="Wade C.M."/>
            <person name="Butler J."/>
            <person name="Young S."/>
            <person name="Jaffe D.B."/>
            <person name="Calvo S."/>
            <person name="Nusbaum C."/>
            <person name="Galagan J."/>
            <person name="Birren B.W."/>
        </authorList>
    </citation>
    <scope>NUCLEOTIDE SEQUENCE [LARGE SCALE GENOMIC DNA]</scope>
    <source>
        <strain evidence="2">DSM 14603 / FGSC 9021 / UM521</strain>
    </source>
</reference>
<organism evidence="1 2">
    <name type="scientific">Mycosarcoma maydis</name>
    <name type="common">Corn smut fungus</name>
    <name type="synonym">Ustilago maydis</name>
    <dbReference type="NCBI Taxonomy" id="5270"/>
    <lineage>
        <taxon>Eukaryota</taxon>
        <taxon>Fungi</taxon>
        <taxon>Dikarya</taxon>
        <taxon>Basidiomycota</taxon>
        <taxon>Ustilaginomycotina</taxon>
        <taxon>Ustilaginomycetes</taxon>
        <taxon>Ustilaginales</taxon>
        <taxon>Ustilaginaceae</taxon>
        <taxon>Mycosarcoma</taxon>
    </lineage>
</organism>
<accession>A0A0D1CTT9</accession>